<gene>
    <name evidence="1" type="ORF">LMG27174_06801</name>
</gene>
<proteinExistence type="predicted"/>
<name>A0A6J5CPR8_9BURK</name>
<protein>
    <submittedName>
        <fullName evidence="1">Uncharacterized protein</fullName>
    </submittedName>
</protein>
<dbReference type="EMBL" id="CADIJZ010000048">
    <property type="protein sequence ID" value="CAB3741850.1"/>
    <property type="molecule type" value="Genomic_DNA"/>
</dbReference>
<sequence>MPRKPPSDSTAYAILPLRTSSMMSEILPMSSPSDETTWVSSSVAAAITSGPGPSPVPLPTIFAPPLRGAVPCRFNVLMMSSTCNRGGLDSVKQDVRFTDKHLGRSVEVIVLRQDGMVVAPFGLSVGN</sequence>
<evidence type="ECO:0000313" key="2">
    <source>
        <dbReference type="Proteomes" id="UP000494205"/>
    </source>
</evidence>
<evidence type="ECO:0000313" key="1">
    <source>
        <dbReference type="EMBL" id="CAB3741850.1"/>
    </source>
</evidence>
<accession>A0A6J5CPR8</accession>
<dbReference type="Proteomes" id="UP000494205">
    <property type="component" value="Unassembled WGS sequence"/>
</dbReference>
<organism evidence="1 2">
    <name type="scientific">Paraburkholderia rhynchosiae</name>
    <dbReference type="NCBI Taxonomy" id="487049"/>
    <lineage>
        <taxon>Bacteria</taxon>
        <taxon>Pseudomonadati</taxon>
        <taxon>Pseudomonadota</taxon>
        <taxon>Betaproteobacteria</taxon>
        <taxon>Burkholderiales</taxon>
        <taxon>Burkholderiaceae</taxon>
        <taxon>Paraburkholderia</taxon>
    </lineage>
</organism>
<reference evidence="1 2" key="1">
    <citation type="submission" date="2020-04" db="EMBL/GenBank/DDBJ databases">
        <authorList>
            <person name="De Canck E."/>
        </authorList>
    </citation>
    <scope>NUCLEOTIDE SEQUENCE [LARGE SCALE GENOMIC DNA]</scope>
    <source>
        <strain evidence="1 2">LMG 27174</strain>
    </source>
</reference>
<dbReference type="AlphaFoldDB" id="A0A6J5CPR8"/>